<accession>A0A9D1WEI9</accession>
<sequence length="205" mass="22293">MSAQLERLIQALQLQPGVGPRAATRIAYYLLDQRREEAKQLGQVLCEAMDKIKLCQCCRNYSDEERCEICKNPKRFESGQLCVVESPSDVAAIEQSNHYFGRYFVLHGHLSPIDGVGAAELGLQQLDQIFATGTIKELILATNPTIEGDATATFIANLAAKYKIPEVTKIASGVPLGGAVDTIDPKTLISSLMNRRPLSASGSVV</sequence>
<evidence type="ECO:0000256" key="6">
    <source>
        <dbReference type="ARBA" id="ARBA00023204"/>
    </source>
</evidence>
<dbReference type="GO" id="GO:0003677">
    <property type="term" value="F:DNA binding"/>
    <property type="evidence" value="ECO:0007669"/>
    <property type="project" value="UniProtKB-UniRule"/>
</dbReference>
<keyword evidence="5 7" id="KW-0233">DNA recombination</keyword>
<keyword evidence="3 7" id="KW-0863">Zinc-finger</keyword>
<dbReference type="Pfam" id="PF02132">
    <property type="entry name" value="RecR_ZnF"/>
    <property type="match status" value="1"/>
</dbReference>
<evidence type="ECO:0000313" key="10">
    <source>
        <dbReference type="Proteomes" id="UP000886829"/>
    </source>
</evidence>
<keyword evidence="4 7" id="KW-0862">Zinc</keyword>
<evidence type="ECO:0000256" key="4">
    <source>
        <dbReference type="ARBA" id="ARBA00022833"/>
    </source>
</evidence>
<dbReference type="Pfam" id="PF21176">
    <property type="entry name" value="RecR_HhH"/>
    <property type="match status" value="1"/>
</dbReference>
<dbReference type="EMBL" id="DXEV01000189">
    <property type="protein sequence ID" value="HIX57706.1"/>
    <property type="molecule type" value="Genomic_DNA"/>
</dbReference>
<reference evidence="9" key="1">
    <citation type="journal article" date="2021" name="PeerJ">
        <title>Extensive microbial diversity within the chicken gut microbiome revealed by metagenomics and culture.</title>
        <authorList>
            <person name="Gilroy R."/>
            <person name="Ravi A."/>
            <person name="Getino M."/>
            <person name="Pursley I."/>
            <person name="Horton D.L."/>
            <person name="Alikhan N.F."/>
            <person name="Baker D."/>
            <person name="Gharbi K."/>
            <person name="Hall N."/>
            <person name="Watson M."/>
            <person name="Adriaenssens E.M."/>
            <person name="Foster-Nyarko E."/>
            <person name="Jarju S."/>
            <person name="Secka A."/>
            <person name="Antonio M."/>
            <person name="Oren A."/>
            <person name="Chaudhuri R.R."/>
            <person name="La Ragione R."/>
            <person name="Hildebrand F."/>
            <person name="Pallen M.J."/>
        </authorList>
    </citation>
    <scope>NUCLEOTIDE SEQUENCE</scope>
    <source>
        <strain evidence="9">USASDec5-558</strain>
    </source>
</reference>
<dbReference type="Gene3D" id="1.10.8.420">
    <property type="entry name" value="RecR Domain 1"/>
    <property type="match status" value="1"/>
</dbReference>
<comment type="caution">
    <text evidence="9">The sequence shown here is derived from an EMBL/GenBank/DDBJ whole genome shotgun (WGS) entry which is preliminary data.</text>
</comment>
<dbReference type="GO" id="GO:0006281">
    <property type="term" value="P:DNA repair"/>
    <property type="evidence" value="ECO:0007669"/>
    <property type="project" value="UniProtKB-UniRule"/>
</dbReference>
<protein>
    <recommendedName>
        <fullName evidence="7">Recombination protein RecR</fullName>
    </recommendedName>
</protein>
<feature type="zinc finger region" description="C4-type" evidence="7">
    <location>
        <begin position="55"/>
        <end position="70"/>
    </location>
</feature>
<dbReference type="AlphaFoldDB" id="A0A9D1WEI9"/>
<feature type="domain" description="Toprim" evidence="8">
    <location>
        <begin position="79"/>
        <end position="175"/>
    </location>
</feature>
<dbReference type="InterPro" id="IPR023627">
    <property type="entry name" value="Rcmb_RecR"/>
</dbReference>
<evidence type="ECO:0000256" key="5">
    <source>
        <dbReference type="ARBA" id="ARBA00023172"/>
    </source>
</evidence>
<dbReference type="HAMAP" id="MF_00017">
    <property type="entry name" value="RecR"/>
    <property type="match status" value="1"/>
</dbReference>
<dbReference type="InterPro" id="IPR034137">
    <property type="entry name" value="TOPRIM_RecR"/>
</dbReference>
<gene>
    <name evidence="7 9" type="primary">recR</name>
    <name evidence="9" type="ORF">H9850_09595</name>
</gene>
<dbReference type="GO" id="GO:0006310">
    <property type="term" value="P:DNA recombination"/>
    <property type="evidence" value="ECO:0007669"/>
    <property type="project" value="UniProtKB-UniRule"/>
</dbReference>
<keyword evidence="2 7" id="KW-0227">DNA damage</keyword>
<evidence type="ECO:0000259" key="8">
    <source>
        <dbReference type="PROSITE" id="PS50880"/>
    </source>
</evidence>
<dbReference type="Gene3D" id="3.40.1360.10">
    <property type="match status" value="1"/>
</dbReference>
<dbReference type="GO" id="GO:0008270">
    <property type="term" value="F:zinc ion binding"/>
    <property type="evidence" value="ECO:0007669"/>
    <property type="project" value="UniProtKB-KW"/>
</dbReference>
<dbReference type="PANTHER" id="PTHR30446">
    <property type="entry name" value="RECOMBINATION PROTEIN RECR"/>
    <property type="match status" value="1"/>
</dbReference>
<proteinExistence type="inferred from homology"/>
<name>A0A9D1WEI9_9GAMM</name>
<comment type="similarity">
    <text evidence="7">Belongs to the RecR family.</text>
</comment>
<reference evidence="9" key="2">
    <citation type="submission" date="2021-04" db="EMBL/GenBank/DDBJ databases">
        <authorList>
            <person name="Gilroy R."/>
        </authorList>
    </citation>
    <scope>NUCLEOTIDE SEQUENCE</scope>
    <source>
        <strain evidence="9">USASDec5-558</strain>
    </source>
</reference>
<comment type="function">
    <text evidence="7">May play a role in DNA repair. It seems to be involved in an RecBC-independent recombinational process of DNA repair. It may act with RecF and RecO.</text>
</comment>
<dbReference type="SMART" id="SM00493">
    <property type="entry name" value="TOPRIM"/>
    <property type="match status" value="1"/>
</dbReference>
<dbReference type="PROSITE" id="PS50880">
    <property type="entry name" value="TOPRIM"/>
    <property type="match status" value="1"/>
</dbReference>
<dbReference type="PANTHER" id="PTHR30446:SF0">
    <property type="entry name" value="RECOMBINATION PROTEIN RECR"/>
    <property type="match status" value="1"/>
</dbReference>
<evidence type="ECO:0000256" key="7">
    <source>
        <dbReference type="HAMAP-Rule" id="MF_00017"/>
    </source>
</evidence>
<dbReference type="InterPro" id="IPR006171">
    <property type="entry name" value="TOPRIM_dom"/>
</dbReference>
<dbReference type="NCBIfam" id="TIGR00615">
    <property type="entry name" value="recR"/>
    <property type="match status" value="1"/>
</dbReference>
<evidence type="ECO:0000256" key="1">
    <source>
        <dbReference type="ARBA" id="ARBA00022723"/>
    </source>
</evidence>
<dbReference type="Pfam" id="PF13662">
    <property type="entry name" value="Toprim_4"/>
    <property type="match status" value="1"/>
</dbReference>
<keyword evidence="1 7" id="KW-0479">Metal-binding</keyword>
<dbReference type="InterPro" id="IPR015967">
    <property type="entry name" value="Rcmb_RecR_Znf"/>
</dbReference>
<organism evidence="9 10">
    <name type="scientific">Candidatus Anaerobiospirillum pullistercoris</name>
    <dbReference type="NCBI Taxonomy" id="2838452"/>
    <lineage>
        <taxon>Bacteria</taxon>
        <taxon>Pseudomonadati</taxon>
        <taxon>Pseudomonadota</taxon>
        <taxon>Gammaproteobacteria</taxon>
        <taxon>Aeromonadales</taxon>
        <taxon>Succinivibrionaceae</taxon>
        <taxon>Anaerobiospirillum</taxon>
    </lineage>
</organism>
<evidence type="ECO:0000256" key="2">
    <source>
        <dbReference type="ARBA" id="ARBA00022763"/>
    </source>
</evidence>
<evidence type="ECO:0000256" key="3">
    <source>
        <dbReference type="ARBA" id="ARBA00022771"/>
    </source>
</evidence>
<dbReference type="InterPro" id="IPR000093">
    <property type="entry name" value="DNA_Rcmb_RecR"/>
</dbReference>
<evidence type="ECO:0000313" key="9">
    <source>
        <dbReference type="EMBL" id="HIX57706.1"/>
    </source>
</evidence>
<keyword evidence="6 7" id="KW-0234">DNA repair</keyword>
<dbReference type="SUPFAM" id="SSF111304">
    <property type="entry name" value="Recombination protein RecR"/>
    <property type="match status" value="1"/>
</dbReference>
<dbReference type="CDD" id="cd01025">
    <property type="entry name" value="TOPRIM_recR"/>
    <property type="match status" value="1"/>
</dbReference>
<dbReference type="Proteomes" id="UP000886829">
    <property type="component" value="Unassembled WGS sequence"/>
</dbReference>